<dbReference type="SUPFAM" id="SSF55874">
    <property type="entry name" value="ATPase domain of HSP90 chaperone/DNA topoisomerase II/histidine kinase"/>
    <property type="match status" value="1"/>
</dbReference>
<feature type="domain" description="Signal transduction histidine kinase internal region" evidence="2">
    <location>
        <begin position="155"/>
        <end position="233"/>
    </location>
</feature>
<keyword evidence="1" id="KW-0472">Membrane</keyword>
<keyword evidence="1" id="KW-0812">Transmembrane</keyword>
<gene>
    <name evidence="3" type="ORF">LZG35_06705</name>
</gene>
<dbReference type="InterPro" id="IPR050640">
    <property type="entry name" value="Bact_2-comp_sensor_kinase"/>
</dbReference>
<keyword evidence="3" id="KW-0418">Kinase</keyword>
<dbReference type="PANTHER" id="PTHR34220:SF7">
    <property type="entry name" value="SENSOR HISTIDINE KINASE YPDA"/>
    <property type="match status" value="1"/>
</dbReference>
<proteinExistence type="predicted"/>
<name>A0A9Q3W4D9_9GAMM</name>
<dbReference type="PANTHER" id="PTHR34220">
    <property type="entry name" value="SENSOR HISTIDINE KINASE YPDA"/>
    <property type="match status" value="1"/>
</dbReference>
<organism evidence="3 4">
    <name type="scientific">Alloalcanivorax xenomutans</name>
    <dbReference type="NCBI Taxonomy" id="1094342"/>
    <lineage>
        <taxon>Bacteria</taxon>
        <taxon>Pseudomonadati</taxon>
        <taxon>Pseudomonadota</taxon>
        <taxon>Gammaproteobacteria</taxon>
        <taxon>Oceanospirillales</taxon>
        <taxon>Alcanivoracaceae</taxon>
        <taxon>Alloalcanivorax</taxon>
    </lineage>
</organism>
<evidence type="ECO:0000313" key="3">
    <source>
        <dbReference type="EMBL" id="MCE7508324.1"/>
    </source>
</evidence>
<protein>
    <submittedName>
        <fullName evidence="3">Sensor histidine kinase</fullName>
    </submittedName>
</protein>
<dbReference type="AlphaFoldDB" id="A0A9Q3W4D9"/>
<dbReference type="Pfam" id="PF06580">
    <property type="entry name" value="His_kinase"/>
    <property type="match status" value="1"/>
</dbReference>
<dbReference type="Gene3D" id="3.30.565.10">
    <property type="entry name" value="Histidine kinase-like ATPase, C-terminal domain"/>
    <property type="match status" value="1"/>
</dbReference>
<dbReference type="GO" id="GO:0016020">
    <property type="term" value="C:membrane"/>
    <property type="evidence" value="ECO:0007669"/>
    <property type="project" value="InterPro"/>
</dbReference>
<feature type="transmembrane region" description="Helical" evidence="1">
    <location>
        <begin position="20"/>
        <end position="42"/>
    </location>
</feature>
<feature type="transmembrane region" description="Helical" evidence="1">
    <location>
        <begin position="81"/>
        <end position="109"/>
    </location>
</feature>
<dbReference type="InterPro" id="IPR036890">
    <property type="entry name" value="HATPase_C_sf"/>
</dbReference>
<sequence>MDTSSQNAFLPDLCSARAVLVVVVVAELMAIVVALVASYYQAFGLGRLALTSLFIQWVALSSAALICMLRRWLNRLPHSWAALAVVAVVSANTLVFSAAANLLTGWLSWAPSGNALWHPNILINVLIATILAGLVMRYVYVQEQLRRQGQAQLQARLQALQSRIRPHFLFNSMNIIASLISIDPDAAERAVEDLSRLFRASLKDNADPVPMTEELSLCERYINIEQLRLGERLRVNWRVELDPRHQEMPLLTLQPLLENAIYHGIQPLPGGGVITIRARCQEGRIVLSVRNPKPEGEGHHRGNRMALENVRHRLEVLHGNQVEVRARDLKRHYDVEIRFPARPGSVTGQERERVQEDITIE</sequence>
<dbReference type="GeneID" id="94688484"/>
<dbReference type="EMBL" id="JAJVKT010000006">
    <property type="protein sequence ID" value="MCE7508324.1"/>
    <property type="molecule type" value="Genomic_DNA"/>
</dbReference>
<evidence type="ECO:0000256" key="1">
    <source>
        <dbReference type="SAM" id="Phobius"/>
    </source>
</evidence>
<keyword evidence="4" id="KW-1185">Reference proteome</keyword>
<accession>A0A9Q3W4D9</accession>
<keyword evidence="3" id="KW-0808">Transferase</keyword>
<feature type="transmembrane region" description="Helical" evidence="1">
    <location>
        <begin position="48"/>
        <end position="69"/>
    </location>
</feature>
<comment type="caution">
    <text evidence="3">The sequence shown here is derived from an EMBL/GenBank/DDBJ whole genome shotgun (WGS) entry which is preliminary data.</text>
</comment>
<feature type="transmembrane region" description="Helical" evidence="1">
    <location>
        <begin position="121"/>
        <end position="140"/>
    </location>
</feature>
<dbReference type="Proteomes" id="UP001107961">
    <property type="component" value="Unassembled WGS sequence"/>
</dbReference>
<dbReference type="InterPro" id="IPR010559">
    <property type="entry name" value="Sig_transdc_His_kin_internal"/>
</dbReference>
<dbReference type="RefSeq" id="WP_233925474.1">
    <property type="nucleotide sequence ID" value="NZ_CP136538.1"/>
</dbReference>
<keyword evidence="1" id="KW-1133">Transmembrane helix</keyword>
<evidence type="ECO:0000313" key="4">
    <source>
        <dbReference type="Proteomes" id="UP001107961"/>
    </source>
</evidence>
<evidence type="ECO:0000259" key="2">
    <source>
        <dbReference type="Pfam" id="PF06580"/>
    </source>
</evidence>
<reference evidence="3" key="1">
    <citation type="submission" date="2022-01" db="EMBL/GenBank/DDBJ databases">
        <authorList>
            <person name="Karlyshev A.V."/>
            <person name="Jaspars M."/>
        </authorList>
    </citation>
    <scope>NUCLEOTIDE SEQUENCE</scope>
    <source>
        <strain evidence="3">AGSA3-2</strain>
    </source>
</reference>
<dbReference type="GO" id="GO:0000155">
    <property type="term" value="F:phosphorelay sensor kinase activity"/>
    <property type="evidence" value="ECO:0007669"/>
    <property type="project" value="InterPro"/>
</dbReference>